<dbReference type="EMBL" id="BK014996">
    <property type="protein sequence ID" value="DAD86187.1"/>
    <property type="molecule type" value="Genomic_DNA"/>
</dbReference>
<protein>
    <submittedName>
        <fullName evidence="1">Tail tube protein</fullName>
    </submittedName>
</protein>
<dbReference type="Pfam" id="PF04985">
    <property type="entry name" value="Phage_tube"/>
    <property type="match status" value="1"/>
</dbReference>
<dbReference type="InterPro" id="IPR006498">
    <property type="entry name" value="Tail_tube"/>
</dbReference>
<reference evidence="1" key="1">
    <citation type="journal article" date="2021" name="Proc. Natl. Acad. Sci. U.S.A.">
        <title>A Catalog of Tens of Thousands of Viruses from Human Metagenomes Reveals Hidden Associations with Chronic Diseases.</title>
        <authorList>
            <person name="Tisza M.J."/>
            <person name="Buck C.B."/>
        </authorList>
    </citation>
    <scope>NUCLEOTIDE SEQUENCE</scope>
    <source>
        <strain evidence="1">CtUL28</strain>
    </source>
</reference>
<evidence type="ECO:0000313" key="1">
    <source>
        <dbReference type="EMBL" id="DAD86187.1"/>
    </source>
</evidence>
<organism evidence="1">
    <name type="scientific">Caudovirales sp. ctUL28</name>
    <dbReference type="NCBI Taxonomy" id="2826778"/>
    <lineage>
        <taxon>Viruses</taxon>
        <taxon>Duplodnaviria</taxon>
        <taxon>Heunggongvirae</taxon>
        <taxon>Uroviricota</taxon>
        <taxon>Caudoviricetes</taxon>
    </lineage>
</organism>
<name>A0A8S5MWA3_9CAUD</name>
<proteinExistence type="predicted"/>
<sequence>MKVPEKLINFRVYEDGDDLVGVADVTLPTLDAMTETVKGAGIAGEVESPVMGHYSSMTLELNWRTLEKPNVLLSSPKGVHLDLRGAQQVWDSGEGAFIVRPVKVVVSGVPKSTELGKLDVGTTSDTKNTIEVNYLKVTIDGENVLELDKYNYICNIGGTDYLSDVREALGLN</sequence>
<accession>A0A8S5MWA3</accession>